<dbReference type="InterPro" id="IPR051010">
    <property type="entry name" value="BCAA_transport"/>
</dbReference>
<dbReference type="Proteomes" id="UP000183413">
    <property type="component" value="Unassembled WGS sequence"/>
</dbReference>
<dbReference type="PANTHER" id="PTHR30483">
    <property type="entry name" value="LEUCINE-SPECIFIC-BINDING PROTEIN"/>
    <property type="match status" value="1"/>
</dbReference>
<dbReference type="PANTHER" id="PTHR30483:SF6">
    <property type="entry name" value="PERIPLASMIC BINDING PROTEIN OF ABC TRANSPORTER FOR NATURAL AMINO ACIDS"/>
    <property type="match status" value="1"/>
</dbReference>
<keyword evidence="2" id="KW-0732">Signal</keyword>
<dbReference type="InterPro" id="IPR028082">
    <property type="entry name" value="Peripla_BP_I"/>
</dbReference>
<protein>
    <submittedName>
        <fullName evidence="4">Amino acid/amide ABC transporter substrate-binding protein, HAAT family</fullName>
    </submittedName>
</protein>
<dbReference type="PROSITE" id="PS51257">
    <property type="entry name" value="PROKAR_LIPOPROTEIN"/>
    <property type="match status" value="1"/>
</dbReference>
<dbReference type="InParanoid" id="A0A1I5WRE8"/>
<evidence type="ECO:0000256" key="1">
    <source>
        <dbReference type="ARBA" id="ARBA00010062"/>
    </source>
</evidence>
<evidence type="ECO:0000313" key="5">
    <source>
        <dbReference type="Proteomes" id="UP000183413"/>
    </source>
</evidence>
<dbReference type="RefSeq" id="WP_083598490.1">
    <property type="nucleotide sequence ID" value="NZ_FOVH01000024.1"/>
</dbReference>
<dbReference type="STRING" id="1993.SAMN04489713_124101"/>
<sequence>MSIHPRRGAGIAAVTAALMVITACGGVKDASQNRDATAGLADAKLVAPFAGMECKEGTKPTGKPIVVGASLSLTGALAPTGLVHEQVGEIVAEWVGECGGIDGRPIQWKVLDDQSTPAQVTSNYSRLIGDKVDLVMGPYGGAATLAGAGPVTKAGYAYPTATNGAPDKLIGENHFPSWQIGGGVSDPSQMFDAQAKTLVEALKSSGHAPKSMFLATAKFPTTLSYTAAIEKAFKAAGVKIAGSVQYDMGTTDFSSIATRISSQRPDLVYLGSLGADVTNIYQAFDTIGYKPKTVYAALPSPASIAGLGDKAEGMLLSSIYENHAPLGDTDIARYFAKSFSEAAKAKKLFPLVETQAAAGFAAWQILLTAVGEVGVDNKKIIAWLNDNKVDTIVGRLSFDGYNNYGADLNRVTQIQDGKRVLVWPKDIAGAEIRYEP</sequence>
<dbReference type="AlphaFoldDB" id="A0A1I5WRE8"/>
<organism evidence="4 5">
    <name type="scientific">Actinomadura madurae</name>
    <dbReference type="NCBI Taxonomy" id="1993"/>
    <lineage>
        <taxon>Bacteria</taxon>
        <taxon>Bacillati</taxon>
        <taxon>Actinomycetota</taxon>
        <taxon>Actinomycetes</taxon>
        <taxon>Streptosporangiales</taxon>
        <taxon>Thermomonosporaceae</taxon>
        <taxon>Actinomadura</taxon>
    </lineage>
</organism>
<dbReference type="Gene3D" id="3.40.50.2300">
    <property type="match status" value="2"/>
</dbReference>
<evidence type="ECO:0000313" key="4">
    <source>
        <dbReference type="EMBL" id="SFQ22375.1"/>
    </source>
</evidence>
<dbReference type="Pfam" id="PF13458">
    <property type="entry name" value="Peripla_BP_6"/>
    <property type="match status" value="1"/>
</dbReference>
<dbReference type="eggNOG" id="COG0683">
    <property type="taxonomic scope" value="Bacteria"/>
</dbReference>
<proteinExistence type="inferred from homology"/>
<feature type="domain" description="Leucine-binding protein" evidence="3">
    <location>
        <begin position="64"/>
        <end position="417"/>
    </location>
</feature>
<dbReference type="InterPro" id="IPR028081">
    <property type="entry name" value="Leu-bd"/>
</dbReference>
<evidence type="ECO:0000256" key="2">
    <source>
        <dbReference type="ARBA" id="ARBA00022729"/>
    </source>
</evidence>
<accession>A0A1I5WRE8</accession>
<reference evidence="4 5" key="1">
    <citation type="submission" date="2016-10" db="EMBL/GenBank/DDBJ databases">
        <authorList>
            <person name="de Groot N.N."/>
        </authorList>
    </citation>
    <scope>NUCLEOTIDE SEQUENCE [LARGE SCALE GENOMIC DNA]</scope>
    <source>
        <strain evidence="4 5">DSM 43067</strain>
    </source>
</reference>
<dbReference type="SUPFAM" id="SSF53822">
    <property type="entry name" value="Periplasmic binding protein-like I"/>
    <property type="match status" value="1"/>
</dbReference>
<keyword evidence="5" id="KW-1185">Reference proteome</keyword>
<evidence type="ECO:0000259" key="3">
    <source>
        <dbReference type="Pfam" id="PF13458"/>
    </source>
</evidence>
<name>A0A1I5WRE8_9ACTN</name>
<dbReference type="EMBL" id="FOVH01000024">
    <property type="protein sequence ID" value="SFQ22375.1"/>
    <property type="molecule type" value="Genomic_DNA"/>
</dbReference>
<gene>
    <name evidence="4" type="ORF">SAMN04489713_124101</name>
</gene>
<comment type="similarity">
    <text evidence="1">Belongs to the leucine-binding protein family.</text>
</comment>